<feature type="DNA-binding region" description="H-T-H motif" evidence="4">
    <location>
        <begin position="55"/>
        <end position="74"/>
    </location>
</feature>
<evidence type="ECO:0000256" key="1">
    <source>
        <dbReference type="ARBA" id="ARBA00023015"/>
    </source>
</evidence>
<feature type="compositionally biased region" description="Basic and acidic residues" evidence="5">
    <location>
        <begin position="1"/>
        <end position="14"/>
    </location>
</feature>
<name>A0ABS5GIK1_9BRAD</name>
<evidence type="ECO:0000259" key="6">
    <source>
        <dbReference type="PROSITE" id="PS50977"/>
    </source>
</evidence>
<dbReference type="EMBL" id="JAFCLK010000055">
    <property type="protein sequence ID" value="MBR1141083.1"/>
    <property type="molecule type" value="Genomic_DNA"/>
</dbReference>
<evidence type="ECO:0000256" key="5">
    <source>
        <dbReference type="SAM" id="MobiDB-lite"/>
    </source>
</evidence>
<comment type="caution">
    <text evidence="7">The sequence shown here is derived from an EMBL/GenBank/DDBJ whole genome shotgun (WGS) entry which is preliminary data.</text>
</comment>
<sequence length="218" mass="24245">MRTRPDVRRKDVTKPEPSTRTAARAPRQARGRERREQLLDAAAALIAESGLAAVSMHAAAQRAGASIGSAYHFFRDKDQMLDALAERHDAELRSAFDRVLQRTDAEWAALSPAEIIEQLIGWAIRYFVRHPDALATLDLHDKAMHGEFKAVIDRILRARLGEELGPPAATTIDAVMLGTLLFTREQDPSSRDLVVAVLPDMLASYLIALESKAKRMKR</sequence>
<feature type="domain" description="HTH tetR-type" evidence="6">
    <location>
        <begin position="32"/>
        <end position="92"/>
    </location>
</feature>
<protein>
    <submittedName>
        <fullName evidence="7">TetR/AcrR family transcriptional regulator</fullName>
    </submittedName>
</protein>
<dbReference type="InterPro" id="IPR009057">
    <property type="entry name" value="Homeodomain-like_sf"/>
</dbReference>
<evidence type="ECO:0000256" key="3">
    <source>
        <dbReference type="ARBA" id="ARBA00023163"/>
    </source>
</evidence>
<keyword evidence="1" id="KW-0805">Transcription regulation</keyword>
<dbReference type="Proteomes" id="UP001314635">
    <property type="component" value="Unassembled WGS sequence"/>
</dbReference>
<dbReference type="RefSeq" id="WP_085972592.1">
    <property type="nucleotide sequence ID" value="NZ_JABFDP010000002.1"/>
</dbReference>
<reference evidence="8" key="1">
    <citation type="journal article" date="2021" name="ISME J.">
        <title>Evolutionary origin and ecological implication of a unique nif island in free-living Bradyrhizobium lineages.</title>
        <authorList>
            <person name="Tao J."/>
        </authorList>
    </citation>
    <scope>NUCLEOTIDE SEQUENCE [LARGE SCALE GENOMIC DNA]</scope>
    <source>
        <strain evidence="8">SZCCT0094</strain>
    </source>
</reference>
<keyword evidence="3" id="KW-0804">Transcription</keyword>
<dbReference type="Pfam" id="PF00440">
    <property type="entry name" value="TetR_N"/>
    <property type="match status" value="1"/>
</dbReference>
<evidence type="ECO:0000256" key="2">
    <source>
        <dbReference type="ARBA" id="ARBA00023125"/>
    </source>
</evidence>
<dbReference type="Gene3D" id="1.10.357.10">
    <property type="entry name" value="Tetracycline Repressor, domain 2"/>
    <property type="match status" value="1"/>
</dbReference>
<proteinExistence type="predicted"/>
<feature type="region of interest" description="Disordered" evidence="5">
    <location>
        <begin position="1"/>
        <end position="33"/>
    </location>
</feature>
<dbReference type="PRINTS" id="PR00455">
    <property type="entry name" value="HTHTETR"/>
</dbReference>
<feature type="compositionally biased region" description="Low complexity" evidence="5">
    <location>
        <begin position="19"/>
        <end position="28"/>
    </location>
</feature>
<organism evidence="7 8">
    <name type="scientific">Bradyrhizobium denitrificans</name>
    <dbReference type="NCBI Taxonomy" id="2734912"/>
    <lineage>
        <taxon>Bacteria</taxon>
        <taxon>Pseudomonadati</taxon>
        <taxon>Pseudomonadota</taxon>
        <taxon>Alphaproteobacteria</taxon>
        <taxon>Hyphomicrobiales</taxon>
        <taxon>Nitrobacteraceae</taxon>
        <taxon>Bradyrhizobium</taxon>
    </lineage>
</organism>
<evidence type="ECO:0000256" key="4">
    <source>
        <dbReference type="PROSITE-ProRule" id="PRU00335"/>
    </source>
</evidence>
<evidence type="ECO:0000313" key="7">
    <source>
        <dbReference type="EMBL" id="MBR1141083.1"/>
    </source>
</evidence>
<dbReference type="SUPFAM" id="SSF46689">
    <property type="entry name" value="Homeodomain-like"/>
    <property type="match status" value="1"/>
</dbReference>
<accession>A0ABS5GIK1</accession>
<gene>
    <name evidence="7" type="ORF">JQ619_35595</name>
</gene>
<dbReference type="PANTHER" id="PTHR30055:SF234">
    <property type="entry name" value="HTH-TYPE TRANSCRIPTIONAL REGULATOR BETI"/>
    <property type="match status" value="1"/>
</dbReference>
<dbReference type="InterPro" id="IPR001647">
    <property type="entry name" value="HTH_TetR"/>
</dbReference>
<dbReference type="InterPro" id="IPR050109">
    <property type="entry name" value="HTH-type_TetR-like_transc_reg"/>
</dbReference>
<keyword evidence="2 4" id="KW-0238">DNA-binding</keyword>
<dbReference type="PROSITE" id="PS50977">
    <property type="entry name" value="HTH_TETR_2"/>
    <property type="match status" value="1"/>
</dbReference>
<evidence type="ECO:0000313" key="8">
    <source>
        <dbReference type="Proteomes" id="UP001314635"/>
    </source>
</evidence>
<dbReference type="PANTHER" id="PTHR30055">
    <property type="entry name" value="HTH-TYPE TRANSCRIPTIONAL REGULATOR RUTR"/>
    <property type="match status" value="1"/>
</dbReference>
<keyword evidence="8" id="KW-1185">Reference proteome</keyword>